<dbReference type="OrthoDB" id="3362145at2"/>
<keyword evidence="1" id="KW-0472">Membrane</keyword>
<keyword evidence="3" id="KW-1185">Reference proteome</keyword>
<keyword evidence="1" id="KW-0812">Transmembrane</keyword>
<evidence type="ECO:0000256" key="1">
    <source>
        <dbReference type="SAM" id="Phobius"/>
    </source>
</evidence>
<dbReference type="Proteomes" id="UP000438448">
    <property type="component" value="Unassembled WGS sequence"/>
</dbReference>
<reference evidence="2 3" key="1">
    <citation type="submission" date="2019-10" db="EMBL/GenBank/DDBJ databases">
        <title>Nocardia macrotermitis sp. nov. and Nocardia aurantia sp. nov., isolated from the gut of fungus growing-termite Macrotermes natalensis.</title>
        <authorList>
            <person name="Benndorf R."/>
            <person name="Schwitalla J."/>
            <person name="Martin K."/>
            <person name="De Beer W."/>
            <person name="Kaster A.-K."/>
            <person name="Vollmers J."/>
            <person name="Poulsen M."/>
            <person name="Beemelmanns C."/>
        </authorList>
    </citation>
    <scope>NUCLEOTIDE SEQUENCE [LARGE SCALE GENOMIC DNA]</scope>
    <source>
        <strain evidence="2 3">RB20</strain>
    </source>
</reference>
<organism evidence="2 3">
    <name type="scientific">Nocardia macrotermitis</name>
    <dbReference type="NCBI Taxonomy" id="2585198"/>
    <lineage>
        <taxon>Bacteria</taxon>
        <taxon>Bacillati</taxon>
        <taxon>Actinomycetota</taxon>
        <taxon>Actinomycetes</taxon>
        <taxon>Mycobacteriales</taxon>
        <taxon>Nocardiaceae</taxon>
        <taxon>Nocardia</taxon>
    </lineage>
</organism>
<feature type="transmembrane region" description="Helical" evidence="1">
    <location>
        <begin position="41"/>
        <end position="59"/>
    </location>
</feature>
<gene>
    <name evidence="2" type="ORF">NRB20_35300</name>
</gene>
<name>A0A7K0D3V8_9NOCA</name>
<keyword evidence="1" id="KW-1133">Transmembrane helix</keyword>
<proteinExistence type="predicted"/>
<protein>
    <submittedName>
        <fullName evidence="2">Uncharacterized protein</fullName>
    </submittedName>
</protein>
<dbReference type="RefSeq" id="WP_153411205.1">
    <property type="nucleotide sequence ID" value="NZ_WEGK01000007.1"/>
</dbReference>
<accession>A0A7K0D3V8</accession>
<evidence type="ECO:0000313" key="3">
    <source>
        <dbReference type="Proteomes" id="UP000438448"/>
    </source>
</evidence>
<dbReference type="EMBL" id="WEGK01000007">
    <property type="protein sequence ID" value="MQY20425.1"/>
    <property type="molecule type" value="Genomic_DNA"/>
</dbReference>
<sequence length="267" mass="30792">MREPGSAERTRKLLIHSRLRQIITHAREEAVTMPRIPSERWEEIALSFFLFVCFLLAFFKDLFPFLEKGLTAAMFAAVFFVLKQIRDLRIAVQETKPTQLFFATNEEFYDSAREAVHRGTQEVRVTYFRDVPASDLSSEESHRYFDEVVDFARRKGTVRRIVGIANDAMAEWCATQLPLVRHNPRYHVRIIDTTNQVVEPMNICLIDNDIIYMAFSGPTDQQLGGMRVDGPELARFHQNRFDQLWGQGTDLEDFIAMRTAATGVPPS</sequence>
<dbReference type="AlphaFoldDB" id="A0A7K0D3V8"/>
<comment type="caution">
    <text evidence="2">The sequence shown here is derived from an EMBL/GenBank/DDBJ whole genome shotgun (WGS) entry which is preliminary data.</text>
</comment>
<evidence type="ECO:0000313" key="2">
    <source>
        <dbReference type="EMBL" id="MQY20425.1"/>
    </source>
</evidence>